<accession>A0A3N0XQR3</accession>
<organism evidence="1 2">
    <name type="scientific">Anabarilius grahami</name>
    <name type="common">Kanglang fish</name>
    <name type="synonym">Barilius grahami</name>
    <dbReference type="NCBI Taxonomy" id="495550"/>
    <lineage>
        <taxon>Eukaryota</taxon>
        <taxon>Metazoa</taxon>
        <taxon>Chordata</taxon>
        <taxon>Craniata</taxon>
        <taxon>Vertebrata</taxon>
        <taxon>Euteleostomi</taxon>
        <taxon>Actinopterygii</taxon>
        <taxon>Neopterygii</taxon>
        <taxon>Teleostei</taxon>
        <taxon>Ostariophysi</taxon>
        <taxon>Cypriniformes</taxon>
        <taxon>Xenocyprididae</taxon>
        <taxon>Xenocypridinae</taxon>
        <taxon>Xenocypridinae incertae sedis</taxon>
        <taxon>Anabarilius</taxon>
    </lineage>
</organism>
<name>A0A3N0XQR3_ANAGA</name>
<evidence type="ECO:0000313" key="1">
    <source>
        <dbReference type="EMBL" id="ROJ25310.1"/>
    </source>
</evidence>
<proteinExistence type="predicted"/>
<dbReference type="Proteomes" id="UP000281406">
    <property type="component" value="Unassembled WGS sequence"/>
</dbReference>
<evidence type="ECO:0000313" key="2">
    <source>
        <dbReference type="Proteomes" id="UP000281406"/>
    </source>
</evidence>
<keyword evidence="2" id="KW-1185">Reference proteome</keyword>
<dbReference type="AlphaFoldDB" id="A0A3N0XQR3"/>
<gene>
    <name evidence="1" type="ORF">DPX16_20123</name>
</gene>
<sequence>MARPKIKAIEAEPQWLPELPDPSWLPELPSLPWRPELPDPPWSPILPDPPWQPQTASSALVNWTTGTTLEASYLSAPAHDLPGWTLSGFPLFQGTLTATTNEHTTTLYVTERKKEQTKEWRIMIFLRSLSGCAKHLFPVEDNDVVPPKPL</sequence>
<dbReference type="EMBL" id="RJVU01063416">
    <property type="protein sequence ID" value="ROJ25310.1"/>
    <property type="molecule type" value="Genomic_DNA"/>
</dbReference>
<reference evidence="1 2" key="1">
    <citation type="submission" date="2018-10" db="EMBL/GenBank/DDBJ databases">
        <title>Genome assembly for a Yunnan-Guizhou Plateau 3E fish, Anabarilius grahami (Regan), and its evolutionary and genetic applications.</title>
        <authorList>
            <person name="Jiang W."/>
        </authorList>
    </citation>
    <scope>NUCLEOTIDE SEQUENCE [LARGE SCALE GENOMIC DNA]</scope>
    <source>
        <strain evidence="1">AG-KIZ</strain>
        <tissue evidence="1">Muscle</tissue>
    </source>
</reference>
<comment type="caution">
    <text evidence="1">The sequence shown here is derived from an EMBL/GenBank/DDBJ whole genome shotgun (WGS) entry which is preliminary data.</text>
</comment>
<protein>
    <submittedName>
        <fullName evidence="1">Uncharacterized protein</fullName>
    </submittedName>
</protein>